<evidence type="ECO:0000313" key="2">
    <source>
        <dbReference type="EMBL" id="ACZ10765.1"/>
    </source>
</evidence>
<sequence length="232" mass="27140">MENMEQLRELISKKRRSKNLAREKVSELLKIEGIEYAESSLTRFENGKIKNIRIEILNALCDILDIDKKEAFSLAGLDNKNILSENEGIIINNRKEIILKIYNFDSSRDGLLNFNDYIEVSQVVDTNEVKEFKNNISVNISGNLMQPFFFEGDKILIKKEELTVWGDLNRKIILYKLDNKFYLRKVLFIDGKGYLEAFNKDVYGKFEIDSKVKYIGRVVKQFNTRDLSNIEF</sequence>
<dbReference type="Pfam" id="PF00717">
    <property type="entry name" value="Peptidase_S24"/>
    <property type="match status" value="1"/>
</dbReference>
<dbReference type="AlphaFoldDB" id="D1AGP5"/>
<dbReference type="STRING" id="526218.Sterm_3932"/>
<protein>
    <submittedName>
        <fullName evidence="2">Phage repressor</fullName>
    </submittedName>
</protein>
<dbReference type="Pfam" id="PF13443">
    <property type="entry name" value="HTH_26"/>
    <property type="match status" value="1"/>
</dbReference>
<feature type="domain" description="HTH cro/C1-type" evidence="1">
    <location>
        <begin position="11"/>
        <end position="71"/>
    </location>
</feature>
<dbReference type="KEGG" id="str:Sterm_3932"/>
<dbReference type="InterPro" id="IPR018247">
    <property type="entry name" value="EF_Hand_1_Ca_BS"/>
</dbReference>
<dbReference type="Gene3D" id="1.10.260.40">
    <property type="entry name" value="lambda repressor-like DNA-binding domains"/>
    <property type="match status" value="1"/>
</dbReference>
<dbReference type="InterPro" id="IPR001387">
    <property type="entry name" value="Cro/C1-type_HTH"/>
</dbReference>
<reference evidence="2 3" key="2">
    <citation type="journal article" date="2010" name="Stand. Genomic Sci.">
        <title>Complete genome sequence of Sebaldella termitidis type strain (NCTC 11300).</title>
        <authorList>
            <person name="Harmon-Smith M."/>
            <person name="Celia L."/>
            <person name="Chertkov O."/>
            <person name="Lapidus A."/>
            <person name="Copeland A."/>
            <person name="Glavina Del Rio T."/>
            <person name="Nolan M."/>
            <person name="Lucas S."/>
            <person name="Tice H."/>
            <person name="Cheng J.F."/>
            <person name="Han C."/>
            <person name="Detter J.C."/>
            <person name="Bruce D."/>
            <person name="Goodwin L."/>
            <person name="Pitluck S."/>
            <person name="Pati A."/>
            <person name="Liolios K."/>
            <person name="Ivanova N."/>
            <person name="Mavromatis K."/>
            <person name="Mikhailova N."/>
            <person name="Chen A."/>
            <person name="Palaniappan K."/>
            <person name="Land M."/>
            <person name="Hauser L."/>
            <person name="Chang Y.J."/>
            <person name="Jeffries C.D."/>
            <person name="Brettin T."/>
            <person name="Goker M."/>
            <person name="Beck B."/>
            <person name="Bristow J."/>
            <person name="Eisen J.A."/>
            <person name="Markowitz V."/>
            <person name="Hugenholtz P."/>
            <person name="Kyrpides N.C."/>
            <person name="Klenk H.P."/>
            <person name="Chen F."/>
        </authorList>
    </citation>
    <scope>NUCLEOTIDE SEQUENCE [LARGE SCALE GENOMIC DNA]</scope>
    <source>
        <strain evidence="3">ATCC 33386 / NCTC 11300</strain>
    </source>
</reference>
<dbReference type="EMBL" id="CP001739">
    <property type="protein sequence ID" value="ACZ10765.1"/>
    <property type="molecule type" value="Genomic_DNA"/>
</dbReference>
<dbReference type="HOGENOM" id="CLU_1224047_0_0_0"/>
<dbReference type="SUPFAM" id="SSF47413">
    <property type="entry name" value="lambda repressor-like DNA-binding domains"/>
    <property type="match status" value="1"/>
</dbReference>
<dbReference type="PROSITE" id="PS50943">
    <property type="entry name" value="HTH_CROC1"/>
    <property type="match status" value="1"/>
</dbReference>
<dbReference type="InterPro" id="IPR015927">
    <property type="entry name" value="Peptidase_S24_S26A/B/C"/>
</dbReference>
<dbReference type="RefSeq" id="WP_012863340.1">
    <property type="nucleotide sequence ID" value="NC_013517.1"/>
</dbReference>
<reference evidence="3" key="1">
    <citation type="submission" date="2009-09" db="EMBL/GenBank/DDBJ databases">
        <title>The complete chromosome of Sebaldella termitidis ATCC 33386.</title>
        <authorList>
            <consortium name="US DOE Joint Genome Institute (JGI-PGF)"/>
            <person name="Lucas S."/>
            <person name="Copeland A."/>
            <person name="Lapidus A."/>
            <person name="Glavina del Rio T."/>
            <person name="Dalin E."/>
            <person name="Tice H."/>
            <person name="Bruce D."/>
            <person name="Goodwin L."/>
            <person name="Pitluck S."/>
            <person name="Kyrpides N."/>
            <person name="Mavromatis K."/>
            <person name="Ivanova N."/>
            <person name="Mikhailova N."/>
            <person name="Sims D."/>
            <person name="Meincke L."/>
            <person name="Brettin T."/>
            <person name="Detter J.C."/>
            <person name="Han C."/>
            <person name="Larimer F."/>
            <person name="Land M."/>
            <person name="Hauser L."/>
            <person name="Markowitz V."/>
            <person name="Cheng J.F."/>
            <person name="Hugenholtz P."/>
            <person name="Woyke T."/>
            <person name="Wu D."/>
            <person name="Eisen J.A."/>
        </authorList>
    </citation>
    <scope>NUCLEOTIDE SEQUENCE [LARGE SCALE GENOMIC DNA]</scope>
    <source>
        <strain evidence="3">ATCC 33386 / NCTC 11300</strain>
    </source>
</reference>
<dbReference type="eggNOG" id="COG3655">
    <property type="taxonomic scope" value="Bacteria"/>
</dbReference>
<name>D1AGP5_SEBTE</name>
<keyword evidence="3" id="KW-1185">Reference proteome</keyword>
<dbReference type="GO" id="GO:0003677">
    <property type="term" value="F:DNA binding"/>
    <property type="evidence" value="ECO:0007669"/>
    <property type="project" value="InterPro"/>
</dbReference>
<dbReference type="SUPFAM" id="SSF51306">
    <property type="entry name" value="LexA/Signal peptidase"/>
    <property type="match status" value="1"/>
</dbReference>
<dbReference type="InterPro" id="IPR036286">
    <property type="entry name" value="LexA/Signal_pep-like_sf"/>
</dbReference>
<gene>
    <name evidence="2" type="ordered locus">Sterm_3932</name>
</gene>
<dbReference type="PROSITE" id="PS00018">
    <property type="entry name" value="EF_HAND_1"/>
    <property type="match status" value="1"/>
</dbReference>
<accession>D1AGP5</accession>
<evidence type="ECO:0000259" key="1">
    <source>
        <dbReference type="PROSITE" id="PS50943"/>
    </source>
</evidence>
<dbReference type="Proteomes" id="UP000000845">
    <property type="component" value="Chromosome"/>
</dbReference>
<dbReference type="InterPro" id="IPR010982">
    <property type="entry name" value="Lambda_DNA-bd_dom_sf"/>
</dbReference>
<organism evidence="2 3">
    <name type="scientific">Sebaldella termitidis (strain ATCC 33386 / NCTC 11300)</name>
    <dbReference type="NCBI Taxonomy" id="526218"/>
    <lineage>
        <taxon>Bacteria</taxon>
        <taxon>Fusobacteriati</taxon>
        <taxon>Fusobacteriota</taxon>
        <taxon>Fusobacteriia</taxon>
        <taxon>Fusobacteriales</taxon>
        <taxon>Leptotrichiaceae</taxon>
        <taxon>Sebaldella</taxon>
    </lineage>
</organism>
<evidence type="ECO:0000313" key="3">
    <source>
        <dbReference type="Proteomes" id="UP000000845"/>
    </source>
</evidence>
<dbReference type="eggNOG" id="COG2932">
    <property type="taxonomic scope" value="Bacteria"/>
</dbReference>
<proteinExistence type="predicted"/>
<dbReference type="CDD" id="cd00093">
    <property type="entry name" value="HTH_XRE"/>
    <property type="match status" value="1"/>
</dbReference>
<dbReference type="Gene3D" id="2.10.109.10">
    <property type="entry name" value="Umud Fragment, subunit A"/>
    <property type="match status" value="1"/>
</dbReference>